<sequence length="254" mass="28209">MKFAQYPSLENRHVLVTGGGSGIGASHVEQFYRQGARVVFIERDEAAARSLLDKLDEQGRTKPVFLHADLRNIEVIRAVIADHCAAYGDIDVLVNNAAHDERHELDSVSVEYWDERIALNLRHLFFCTQSVVPGMVRRGGGSVINVGSFSWRVGLGGMPIYTAAKAGIEGLTRGLARDLGQQGIRVNTLVPGWVMTKRQLELWVTEEGKAEIQRRQCLKELVMPDDIARMALWLASDDSRMCTSQSFVVDGGWS</sequence>
<dbReference type="InterPro" id="IPR002347">
    <property type="entry name" value="SDR_fam"/>
</dbReference>
<comment type="caution">
    <text evidence="3">The sequence shown here is derived from an EMBL/GenBank/DDBJ whole genome shotgun (WGS) entry which is preliminary data.</text>
</comment>
<dbReference type="SUPFAM" id="SSF51735">
    <property type="entry name" value="NAD(P)-binding Rossmann-fold domains"/>
    <property type="match status" value="1"/>
</dbReference>
<dbReference type="InterPro" id="IPR020904">
    <property type="entry name" value="Sc_DH/Rdtase_CS"/>
</dbReference>
<dbReference type="InterPro" id="IPR036291">
    <property type="entry name" value="NAD(P)-bd_dom_sf"/>
</dbReference>
<dbReference type="Pfam" id="PF13561">
    <property type="entry name" value="adh_short_C2"/>
    <property type="match status" value="1"/>
</dbReference>
<dbReference type="PATRIC" id="fig|908627.4.peg.3860"/>
<protein>
    <submittedName>
        <fullName evidence="3">3-oxoacyl-ACP reductase</fullName>
    </submittedName>
</protein>
<dbReference type="PROSITE" id="PS00061">
    <property type="entry name" value="ADH_SHORT"/>
    <property type="match status" value="1"/>
</dbReference>
<dbReference type="Gene3D" id="3.40.50.720">
    <property type="entry name" value="NAD(P)-binding Rossmann-like Domain"/>
    <property type="match status" value="1"/>
</dbReference>
<dbReference type="PRINTS" id="PR00081">
    <property type="entry name" value="GDHRDH"/>
</dbReference>
<evidence type="ECO:0000313" key="3">
    <source>
        <dbReference type="EMBL" id="KLU25023.1"/>
    </source>
</evidence>
<evidence type="ECO:0000256" key="1">
    <source>
        <dbReference type="ARBA" id="ARBA00006484"/>
    </source>
</evidence>
<dbReference type="RefSeq" id="WP_047847871.1">
    <property type="nucleotide sequence ID" value="NZ_AEJF01000108.1"/>
</dbReference>
<proteinExistence type="inferred from homology"/>
<name>A0A0J1FYJ0_9BURK</name>
<dbReference type="GO" id="GO:0016491">
    <property type="term" value="F:oxidoreductase activity"/>
    <property type="evidence" value="ECO:0007669"/>
    <property type="project" value="UniProtKB-KW"/>
</dbReference>
<dbReference type="CDD" id="cd05233">
    <property type="entry name" value="SDR_c"/>
    <property type="match status" value="1"/>
</dbReference>
<keyword evidence="2" id="KW-0560">Oxidoreductase</keyword>
<dbReference type="PRINTS" id="PR00080">
    <property type="entry name" value="SDRFAMILY"/>
</dbReference>
<dbReference type="OrthoDB" id="9789398at2"/>
<keyword evidence="4" id="KW-1185">Reference proteome</keyword>
<dbReference type="AlphaFoldDB" id="A0A0J1FYJ0"/>
<dbReference type="EMBL" id="AEJF01000108">
    <property type="protein sequence ID" value="KLU25023.1"/>
    <property type="molecule type" value="Genomic_DNA"/>
</dbReference>
<organism evidence="3 4">
    <name type="scientific">Caballeronia mineralivorans PML1(12)</name>
    <dbReference type="NCBI Taxonomy" id="908627"/>
    <lineage>
        <taxon>Bacteria</taxon>
        <taxon>Pseudomonadati</taxon>
        <taxon>Pseudomonadota</taxon>
        <taxon>Betaproteobacteria</taxon>
        <taxon>Burkholderiales</taxon>
        <taxon>Burkholderiaceae</taxon>
        <taxon>Caballeronia</taxon>
    </lineage>
</organism>
<gene>
    <name evidence="3" type="ORF">EOS_17220</name>
</gene>
<accession>A0A0J1FYJ0</accession>
<dbReference type="PANTHER" id="PTHR43639">
    <property type="entry name" value="OXIDOREDUCTASE, SHORT-CHAIN DEHYDROGENASE/REDUCTASE FAMILY (AFU_ORTHOLOGUE AFUA_5G02870)"/>
    <property type="match status" value="1"/>
</dbReference>
<dbReference type="PANTHER" id="PTHR43639:SF1">
    <property type="entry name" value="SHORT-CHAIN DEHYDROGENASE_REDUCTASE FAMILY PROTEIN"/>
    <property type="match status" value="1"/>
</dbReference>
<reference evidence="3 4" key="1">
    <citation type="journal article" date="2015" name="Genome Announc.">
        <title>Draft Genome Sequence of Burkholderia sp. Strain PML1(12), an Ectomycorrhizosphere-Inhabiting Bacterium with Effective Mineral-Weathering Ability.</title>
        <authorList>
            <person name="Uroz S."/>
            <person name="Oger P."/>
        </authorList>
    </citation>
    <scope>NUCLEOTIDE SEQUENCE [LARGE SCALE GENOMIC DNA]</scope>
    <source>
        <strain evidence="4">PML1(12)</strain>
    </source>
</reference>
<dbReference type="FunFam" id="3.40.50.720:FF:000084">
    <property type="entry name" value="Short-chain dehydrogenase reductase"/>
    <property type="match status" value="1"/>
</dbReference>
<evidence type="ECO:0000256" key="2">
    <source>
        <dbReference type="ARBA" id="ARBA00023002"/>
    </source>
</evidence>
<comment type="similarity">
    <text evidence="1">Belongs to the short-chain dehydrogenases/reductases (SDR) family.</text>
</comment>
<dbReference type="Proteomes" id="UP000035963">
    <property type="component" value="Unassembled WGS sequence"/>
</dbReference>
<evidence type="ECO:0000313" key="4">
    <source>
        <dbReference type="Proteomes" id="UP000035963"/>
    </source>
</evidence>